<dbReference type="Proteomes" id="UP000611554">
    <property type="component" value="Unassembled WGS sequence"/>
</dbReference>
<keyword evidence="2" id="KW-1185">Reference proteome</keyword>
<gene>
    <name evidence="1" type="ORF">GCM10010140_60980</name>
</gene>
<name>A0ABQ2RBB1_9ACTN</name>
<dbReference type="SUPFAM" id="SSF109854">
    <property type="entry name" value="DinB/YfiT-like putative metalloenzymes"/>
    <property type="match status" value="1"/>
</dbReference>
<sequence>MYEVPHLLAEYDRARAYTDELWRDLTAEELHWRPERNFSPIGEVRNRDLGHALPDAPTSDRLTTVDGYLVVCGWNV</sequence>
<evidence type="ECO:0000313" key="1">
    <source>
        <dbReference type="EMBL" id="GGQ22462.1"/>
    </source>
</evidence>
<dbReference type="InterPro" id="IPR034660">
    <property type="entry name" value="DinB/YfiT-like"/>
</dbReference>
<dbReference type="EMBL" id="BMQJ01000018">
    <property type="protein sequence ID" value="GGQ22462.1"/>
    <property type="molecule type" value="Genomic_DNA"/>
</dbReference>
<comment type="caution">
    <text evidence="1">The sequence shown here is derived from an EMBL/GenBank/DDBJ whole genome shotgun (WGS) entry which is preliminary data.</text>
</comment>
<proteinExistence type="predicted"/>
<organism evidence="1 2">
    <name type="scientific">Streptosporangium pseudovulgare</name>
    <dbReference type="NCBI Taxonomy" id="35765"/>
    <lineage>
        <taxon>Bacteria</taxon>
        <taxon>Bacillati</taxon>
        <taxon>Actinomycetota</taxon>
        <taxon>Actinomycetes</taxon>
        <taxon>Streptosporangiales</taxon>
        <taxon>Streptosporangiaceae</taxon>
        <taxon>Streptosporangium</taxon>
    </lineage>
</organism>
<reference evidence="2" key="1">
    <citation type="journal article" date="2019" name="Int. J. Syst. Evol. Microbiol.">
        <title>The Global Catalogue of Microorganisms (GCM) 10K type strain sequencing project: providing services to taxonomists for standard genome sequencing and annotation.</title>
        <authorList>
            <consortium name="The Broad Institute Genomics Platform"/>
            <consortium name="The Broad Institute Genome Sequencing Center for Infectious Disease"/>
            <person name="Wu L."/>
            <person name="Ma J."/>
        </authorList>
    </citation>
    <scope>NUCLEOTIDE SEQUENCE [LARGE SCALE GENOMIC DNA]</scope>
    <source>
        <strain evidence="2">JCM 3115</strain>
    </source>
</reference>
<evidence type="ECO:0000313" key="2">
    <source>
        <dbReference type="Proteomes" id="UP000611554"/>
    </source>
</evidence>
<protein>
    <submittedName>
        <fullName evidence="1">Uncharacterized protein</fullName>
    </submittedName>
</protein>
<accession>A0ABQ2RBB1</accession>